<comment type="caution">
    <text evidence="2">The sequence shown here is derived from an EMBL/GenBank/DDBJ whole genome shotgun (WGS) entry which is preliminary data.</text>
</comment>
<dbReference type="Pfam" id="PF12697">
    <property type="entry name" value="Abhydrolase_6"/>
    <property type="match status" value="1"/>
</dbReference>
<dbReference type="RefSeq" id="WP_170264284.1">
    <property type="nucleotide sequence ID" value="NZ_JABELX010000009.1"/>
</dbReference>
<evidence type="ECO:0000259" key="1">
    <source>
        <dbReference type="Pfam" id="PF12697"/>
    </source>
</evidence>
<proteinExistence type="predicted"/>
<gene>
    <name evidence="2" type="ORF">HLB23_25885</name>
</gene>
<feature type="domain" description="AB hydrolase-1" evidence="1">
    <location>
        <begin position="66"/>
        <end position="346"/>
    </location>
</feature>
<keyword evidence="2" id="KW-0378">Hydrolase</keyword>
<dbReference type="SUPFAM" id="SSF53474">
    <property type="entry name" value="alpha/beta-Hydrolases"/>
    <property type="match status" value="1"/>
</dbReference>
<dbReference type="Gene3D" id="3.40.50.1820">
    <property type="entry name" value="alpha/beta hydrolase"/>
    <property type="match status" value="1"/>
</dbReference>
<dbReference type="AlphaFoldDB" id="A0A849CBA3"/>
<dbReference type="InterPro" id="IPR000073">
    <property type="entry name" value="AB_hydrolase_1"/>
</dbReference>
<dbReference type="EMBL" id="JABELX010000009">
    <property type="protein sequence ID" value="NNH73247.1"/>
    <property type="molecule type" value="Genomic_DNA"/>
</dbReference>
<protein>
    <submittedName>
        <fullName evidence="2">Alpha/beta hydrolase</fullName>
    </submittedName>
</protein>
<dbReference type="PANTHER" id="PTHR46438">
    <property type="entry name" value="ALPHA/BETA-HYDROLASES SUPERFAMILY PROTEIN"/>
    <property type="match status" value="1"/>
</dbReference>
<accession>A0A849CBA3</accession>
<evidence type="ECO:0000313" key="2">
    <source>
        <dbReference type="EMBL" id="NNH73247.1"/>
    </source>
</evidence>
<organism evidence="2 3">
    <name type="scientific">Nocardia uniformis</name>
    <dbReference type="NCBI Taxonomy" id="53432"/>
    <lineage>
        <taxon>Bacteria</taxon>
        <taxon>Bacillati</taxon>
        <taxon>Actinomycetota</taxon>
        <taxon>Actinomycetes</taxon>
        <taxon>Mycobacteriales</taxon>
        <taxon>Nocardiaceae</taxon>
        <taxon>Nocardia</taxon>
    </lineage>
</organism>
<dbReference type="InterPro" id="IPR029058">
    <property type="entry name" value="AB_hydrolase_fold"/>
</dbReference>
<name>A0A849CBA3_9NOCA</name>
<keyword evidence="3" id="KW-1185">Reference proteome</keyword>
<dbReference type="Proteomes" id="UP000586827">
    <property type="component" value="Unassembled WGS sequence"/>
</dbReference>
<dbReference type="GO" id="GO:0016787">
    <property type="term" value="F:hydrolase activity"/>
    <property type="evidence" value="ECO:0007669"/>
    <property type="project" value="UniProtKB-KW"/>
</dbReference>
<reference evidence="2 3" key="1">
    <citation type="submission" date="2020-05" db="EMBL/GenBank/DDBJ databases">
        <title>MicrobeNet Type strains.</title>
        <authorList>
            <person name="Nicholson A.C."/>
        </authorList>
    </citation>
    <scope>NUCLEOTIDE SEQUENCE [LARGE SCALE GENOMIC DNA]</scope>
    <source>
        <strain evidence="2 3">JCM 3224</strain>
    </source>
</reference>
<evidence type="ECO:0000313" key="3">
    <source>
        <dbReference type="Proteomes" id="UP000586827"/>
    </source>
</evidence>
<sequence length="355" mass="39530">MRWIAGLGVVGASAVVFIKRRHSGADLGYYRNAMARVRDAGFTEKSVDIGGYRTNYAEGPDRGTPLLLIHGQGSRWQDYQRVLPELAERHHVYAIDVHGHGGSARLPGDEYTNARIGELVAQFVDEVIGAPVLLAGHSSGGLLATRLAAARPDLVRGVVLEDPPYYSSIMPRAAQTTGGDMARVTHDFLGQTRERNFPRYYIENSRIFSFFGPLARPITAYARRYLRTHPGRPLEVFFLPPVLNIFFRGIADFDPLFGAAWYDNGWYRGFDTDASLAAITAPAVLIHTNYWFQHRKSYYDKNGVLMAAMDDKDVGKVLAHLPTATLVEVASGHNVHFERPDVFVRAVRELATKVE</sequence>